<accession>A0A2P1PUX3</accession>
<organism evidence="1 2">
    <name type="scientific">Ahniella affigens</name>
    <dbReference type="NCBI Taxonomy" id="2021234"/>
    <lineage>
        <taxon>Bacteria</taxon>
        <taxon>Pseudomonadati</taxon>
        <taxon>Pseudomonadota</taxon>
        <taxon>Gammaproteobacteria</taxon>
        <taxon>Lysobacterales</taxon>
        <taxon>Rhodanobacteraceae</taxon>
        <taxon>Ahniella</taxon>
    </lineage>
</organism>
<keyword evidence="2" id="KW-1185">Reference proteome</keyword>
<reference evidence="1 2" key="1">
    <citation type="submission" date="2018-03" db="EMBL/GenBank/DDBJ databases">
        <title>Ahniella affigens gen. nov., sp. nov., a gammaproteobacterium isolated from sandy soil near a stream.</title>
        <authorList>
            <person name="Ko Y."/>
            <person name="Kim J.-H."/>
        </authorList>
    </citation>
    <scope>NUCLEOTIDE SEQUENCE [LARGE SCALE GENOMIC DNA]</scope>
    <source>
        <strain evidence="1 2">D13</strain>
    </source>
</reference>
<gene>
    <name evidence="1" type="ORF">C7S18_16275</name>
</gene>
<reference evidence="1 2" key="2">
    <citation type="submission" date="2018-03" db="EMBL/GenBank/DDBJ databases">
        <authorList>
            <person name="Keele B.F."/>
        </authorList>
    </citation>
    <scope>NUCLEOTIDE SEQUENCE [LARGE SCALE GENOMIC DNA]</scope>
    <source>
        <strain evidence="1 2">D13</strain>
    </source>
</reference>
<evidence type="ECO:0000313" key="2">
    <source>
        <dbReference type="Proteomes" id="UP000241074"/>
    </source>
</evidence>
<dbReference type="KEGG" id="xba:C7S18_16275"/>
<dbReference type="Proteomes" id="UP000241074">
    <property type="component" value="Chromosome"/>
</dbReference>
<name>A0A2P1PUX3_9GAMM</name>
<dbReference type="RefSeq" id="WP_106892567.1">
    <property type="nucleotide sequence ID" value="NZ_CP027860.1"/>
</dbReference>
<protein>
    <submittedName>
        <fullName evidence="1">Uncharacterized protein</fullName>
    </submittedName>
</protein>
<dbReference type="EMBL" id="CP027860">
    <property type="protein sequence ID" value="AVP98647.1"/>
    <property type="molecule type" value="Genomic_DNA"/>
</dbReference>
<dbReference type="AlphaFoldDB" id="A0A2P1PUX3"/>
<evidence type="ECO:0000313" key="1">
    <source>
        <dbReference type="EMBL" id="AVP98647.1"/>
    </source>
</evidence>
<dbReference type="OrthoDB" id="7062686at2"/>
<sequence>MAAVSPLMLPTPVLVDAANHHLCLEFGDWPDPFWDQVVGQLESEFGMQREGMAVEGPGERIEPSFVGQGVRLLSGWDCHSGRYLLAESDAGDALLRDVYRKASESKIFEINPC</sequence>
<proteinExistence type="predicted"/>